<dbReference type="InterPro" id="IPR031333">
    <property type="entry name" value="Daxx_N"/>
</dbReference>
<organism evidence="26 27">
    <name type="scientific">Alligator sinensis</name>
    <name type="common">Chinese alligator</name>
    <dbReference type="NCBI Taxonomy" id="38654"/>
    <lineage>
        <taxon>Eukaryota</taxon>
        <taxon>Metazoa</taxon>
        <taxon>Chordata</taxon>
        <taxon>Craniata</taxon>
        <taxon>Vertebrata</taxon>
        <taxon>Euteleostomi</taxon>
        <taxon>Archelosauria</taxon>
        <taxon>Archosauria</taxon>
        <taxon>Crocodylia</taxon>
        <taxon>Alligatoridae</taxon>
        <taxon>Alligatorinae</taxon>
        <taxon>Alligator</taxon>
    </lineage>
</organism>
<dbReference type="Pfam" id="PF03344">
    <property type="entry name" value="Daxx"/>
    <property type="match status" value="1"/>
</dbReference>
<dbReference type="OrthoDB" id="7492809at2759"/>
<dbReference type="RefSeq" id="XP_006032358.1">
    <property type="nucleotide sequence ID" value="XM_006032296.3"/>
</dbReference>
<feature type="non-terminal residue" evidence="27">
    <location>
        <position position="1"/>
    </location>
</feature>
<dbReference type="PANTHER" id="PTHR12766:SF7">
    <property type="entry name" value="DEATH DOMAIN-ASSOCIATED PROTEIN 6"/>
    <property type="match status" value="1"/>
</dbReference>
<feature type="compositionally biased region" description="Low complexity" evidence="23">
    <location>
        <begin position="658"/>
        <end position="672"/>
    </location>
</feature>
<keyword evidence="11" id="KW-1017">Isopeptide bond</keyword>
<dbReference type="FunFam" id="1.10.8.810:FF:000001">
    <property type="entry name" value="Death domain-associated protein 6"/>
    <property type="match status" value="1"/>
</dbReference>
<evidence type="ECO:0000256" key="11">
    <source>
        <dbReference type="ARBA" id="ARBA00022499"/>
    </source>
</evidence>
<evidence type="ECO:0000256" key="19">
    <source>
        <dbReference type="ARBA" id="ARBA00023186"/>
    </source>
</evidence>
<keyword evidence="12" id="KW-0597">Phosphoprotein</keyword>
<keyword evidence="15" id="KW-0156">Chromatin regulator</keyword>
<dbReference type="PANTHER" id="PTHR12766">
    <property type="entry name" value="DEATH DOMAIN-ASSOCIATED PROTEIN 6 DAXX"/>
    <property type="match status" value="1"/>
</dbReference>
<keyword evidence="17" id="KW-0175">Coiled coil</keyword>
<comment type="subcellular location">
    <subcellularLocation>
        <location evidence="3">Chromosome</location>
        <location evidence="3">Centromere</location>
    </subcellularLocation>
    <subcellularLocation>
        <location evidence="2">Cytoplasm</location>
    </subcellularLocation>
    <subcellularLocation>
        <location evidence="1">Nucleus</location>
        <location evidence="1">PML body</location>
    </subcellularLocation>
    <subcellularLocation>
        <location evidence="4">Nucleus</location>
        <location evidence="4">Nucleolus</location>
    </subcellularLocation>
    <subcellularLocation>
        <location evidence="5">Nucleus</location>
        <location evidence="5">Nucleoplasm</location>
    </subcellularLocation>
</comment>
<evidence type="ECO:0000256" key="17">
    <source>
        <dbReference type="ARBA" id="ARBA00023054"/>
    </source>
</evidence>
<evidence type="ECO:0000256" key="14">
    <source>
        <dbReference type="ARBA" id="ARBA00022843"/>
    </source>
</evidence>
<dbReference type="CDD" id="cd13150">
    <property type="entry name" value="DAXX_histone_binding"/>
    <property type="match status" value="1"/>
</dbReference>
<evidence type="ECO:0000256" key="23">
    <source>
        <dbReference type="SAM" id="MobiDB-lite"/>
    </source>
</evidence>
<evidence type="ECO:0000256" key="9">
    <source>
        <dbReference type="ARBA" id="ARBA00022490"/>
    </source>
</evidence>
<evidence type="ECO:0000256" key="2">
    <source>
        <dbReference type="ARBA" id="ARBA00004496"/>
    </source>
</evidence>
<dbReference type="GO" id="GO:0005737">
    <property type="term" value="C:cytoplasm"/>
    <property type="evidence" value="ECO:0007669"/>
    <property type="project" value="UniProtKB-SubCell"/>
</dbReference>
<dbReference type="GO" id="GO:0003714">
    <property type="term" value="F:transcription corepressor activity"/>
    <property type="evidence" value="ECO:0007669"/>
    <property type="project" value="TreeGrafter"/>
</dbReference>
<dbReference type="GO" id="GO:0005730">
    <property type="term" value="C:nucleolus"/>
    <property type="evidence" value="ECO:0007669"/>
    <property type="project" value="UniProtKB-SubCell"/>
</dbReference>
<dbReference type="InterPro" id="IPR046426">
    <property type="entry name" value="DAXX_histone-bd_sf"/>
</dbReference>
<evidence type="ECO:0000259" key="25">
    <source>
        <dbReference type="Pfam" id="PF20920"/>
    </source>
</evidence>
<evidence type="ECO:0000259" key="24">
    <source>
        <dbReference type="Pfam" id="PF03344"/>
    </source>
</evidence>
<dbReference type="GO" id="GO:0042393">
    <property type="term" value="F:histone binding"/>
    <property type="evidence" value="ECO:0007669"/>
    <property type="project" value="InterPro"/>
</dbReference>
<keyword evidence="10" id="KW-0678">Repressor</keyword>
<evidence type="ECO:0000256" key="4">
    <source>
        <dbReference type="ARBA" id="ARBA00004604"/>
    </source>
</evidence>
<keyword evidence="13" id="KW-0053">Apoptosis</keyword>
<dbReference type="STRING" id="38654.A0A1U7SAW3"/>
<evidence type="ECO:0000313" key="26">
    <source>
        <dbReference type="Proteomes" id="UP000189705"/>
    </source>
</evidence>
<accession>A0A1U7SAW3</accession>
<keyword evidence="9" id="KW-0963">Cytoplasm</keyword>
<evidence type="ECO:0000256" key="5">
    <source>
        <dbReference type="ARBA" id="ARBA00004642"/>
    </source>
</evidence>
<dbReference type="GO" id="GO:0000775">
    <property type="term" value="C:chromosome, centromeric region"/>
    <property type="evidence" value="ECO:0007669"/>
    <property type="project" value="UniProtKB-SubCell"/>
</dbReference>
<feature type="compositionally biased region" description="Low complexity" evidence="23">
    <location>
        <begin position="721"/>
        <end position="736"/>
    </location>
</feature>
<dbReference type="Gene3D" id="1.20.58.2170">
    <property type="match status" value="1"/>
</dbReference>
<keyword evidence="18" id="KW-0804">Transcription</keyword>
<reference evidence="27" key="1">
    <citation type="submission" date="2025-08" db="UniProtKB">
        <authorList>
            <consortium name="RefSeq"/>
        </authorList>
    </citation>
    <scope>IDENTIFICATION</scope>
</reference>
<dbReference type="FunFam" id="1.20.58.2170:FF:000001">
    <property type="entry name" value="Death domain-associated protein 6"/>
    <property type="match status" value="1"/>
</dbReference>
<feature type="compositionally biased region" description="Basic and acidic residues" evidence="23">
    <location>
        <begin position="620"/>
        <end position="630"/>
    </location>
</feature>
<evidence type="ECO:0000256" key="1">
    <source>
        <dbReference type="ARBA" id="ARBA00004322"/>
    </source>
</evidence>
<dbReference type="InterPro" id="IPR038298">
    <property type="entry name" value="Daxx_N_sf"/>
</dbReference>
<sequence length="767" mass="84091">DGPSAHAVSPQPPSQAPLDGPTTAATAPQDRGAFQAENEQLFADFLACCSQLTEEHPEVVPYLTGRHQKASPAFLGSAEFRNVLSRCLTRVQARHHKVYVYINEVCTVLKANTQRRKLAISAVPAPCPPPATNQEQNNIEEHETVDTEAGRSELAAMEAEVGAGRHGTGSKRQIRYLENLLHIYMGEIRRLQERELDLTEMDSEDSTYLQESRLKRRMMRIFERLCELKQCSSLTGRVIEQRIPYRGTRYPEVNRRIERFINRPDIFPDYSDILKVIQKASARHGLALKKRQIESMAQDAFRDVGNRLQERRHLDLIYNFGSHLTDHYRPGTDPALTDPMLARRLRENQTTALNRLESVISHYAQLQDESEEEERIRRRAGQVRGTPGPCPPAQPDLGDGDPSAEASRSPVAGSSMASRAEEVEEEEEEEEDSEREEALSTDAEGEPQQSLAGEAAEGVADALAKEEAAVGDATEDDQCMKLSEELLPSLSGMEDRTFQEIEHEGEEEKLAAPTTSKGRLQPCKDPEPEPGGTEEAEAEGSSPSPAHEMFVLEIEALPLESSETPPPSPQGTGGSEATPKAAPPPPAPSEATAMSPPSPEAVSSRTDLGICPVEPATVAKELEGADHELRTQLPAKRQRPPTPEWPRAPWPLENGARSPISSTSSNGSTGPPAHKRGRHKLALNRSSCIEVHSVGSEEEDEGSGLCPTRQSPLPDSTRCDSPFQSLVSSSQSSPQPWGHRQLLAKACKTSVATQCDPEEIIVLSDSD</sequence>
<dbReference type="CTD" id="1616"/>
<feature type="domain" description="Daxx histone-binding" evidence="25">
    <location>
        <begin position="279"/>
        <end position="365"/>
    </location>
</feature>
<feature type="compositionally biased region" description="Basic and acidic residues" evidence="23">
    <location>
        <begin position="493"/>
        <end position="510"/>
    </location>
</feature>
<feature type="compositionally biased region" description="Basic residues" evidence="23">
    <location>
        <begin position="673"/>
        <end position="682"/>
    </location>
</feature>
<evidence type="ECO:0000256" key="13">
    <source>
        <dbReference type="ARBA" id="ARBA00022703"/>
    </source>
</evidence>
<name>A0A1U7SAW3_ALLSI</name>
<dbReference type="InParanoid" id="A0A1U7SAW3"/>
<dbReference type="GeneID" id="102371840"/>
<protein>
    <recommendedName>
        <fullName evidence="7">Death domain-associated protein 6</fullName>
    </recommendedName>
    <alternativeName>
        <fullName evidence="22">Daxx</fullName>
    </alternativeName>
</protein>
<keyword evidence="21" id="KW-0137">Centromere</keyword>
<feature type="region of interest" description="Disordered" evidence="23">
    <location>
        <begin position="365"/>
        <end position="738"/>
    </location>
</feature>
<dbReference type="InterPro" id="IPR046378">
    <property type="entry name" value="DAXX_histone-bd"/>
</dbReference>
<evidence type="ECO:0000256" key="16">
    <source>
        <dbReference type="ARBA" id="ARBA00023015"/>
    </source>
</evidence>
<evidence type="ECO:0000256" key="18">
    <source>
        <dbReference type="ARBA" id="ARBA00023163"/>
    </source>
</evidence>
<feature type="compositionally biased region" description="Pro residues" evidence="23">
    <location>
        <begin position="640"/>
        <end position="649"/>
    </location>
</feature>
<feature type="domain" description="Daxx N-terminal Rassf1C-interacting" evidence="24">
    <location>
        <begin position="26"/>
        <end position="120"/>
    </location>
</feature>
<dbReference type="GO" id="GO:0016605">
    <property type="term" value="C:PML body"/>
    <property type="evidence" value="ECO:0007669"/>
    <property type="project" value="UniProtKB-SubCell"/>
</dbReference>
<dbReference type="KEGG" id="asn:102371840"/>
<evidence type="ECO:0000256" key="10">
    <source>
        <dbReference type="ARBA" id="ARBA00022491"/>
    </source>
</evidence>
<evidence type="ECO:0000256" key="3">
    <source>
        <dbReference type="ARBA" id="ARBA00004584"/>
    </source>
</evidence>
<dbReference type="GO" id="GO:0006915">
    <property type="term" value="P:apoptotic process"/>
    <property type="evidence" value="ECO:0007669"/>
    <property type="project" value="UniProtKB-KW"/>
</dbReference>
<dbReference type="GO" id="GO:0050681">
    <property type="term" value="F:nuclear androgen receptor binding"/>
    <property type="evidence" value="ECO:0007669"/>
    <property type="project" value="TreeGrafter"/>
</dbReference>
<dbReference type="eggNOG" id="ENOG502QRS6">
    <property type="taxonomic scope" value="Eukaryota"/>
</dbReference>
<dbReference type="Gene3D" id="1.10.8.810">
    <property type="entry name" value="Daxx helical bundle domain"/>
    <property type="match status" value="1"/>
</dbReference>
<dbReference type="Pfam" id="PF20920">
    <property type="entry name" value="DAXX_hist_bd"/>
    <property type="match status" value="1"/>
</dbReference>
<dbReference type="AlphaFoldDB" id="A0A1U7SAW3"/>
<evidence type="ECO:0000256" key="7">
    <source>
        <dbReference type="ARBA" id="ARBA00019298"/>
    </source>
</evidence>
<dbReference type="GO" id="GO:0003713">
    <property type="term" value="F:transcription coactivator activity"/>
    <property type="evidence" value="ECO:0007669"/>
    <property type="project" value="TreeGrafter"/>
</dbReference>
<evidence type="ECO:0000256" key="20">
    <source>
        <dbReference type="ARBA" id="ARBA00023242"/>
    </source>
</evidence>
<evidence type="ECO:0000256" key="12">
    <source>
        <dbReference type="ARBA" id="ARBA00022553"/>
    </source>
</evidence>
<dbReference type="CDD" id="cd13151">
    <property type="entry name" value="DAXX_helical_bundle"/>
    <property type="match status" value="1"/>
</dbReference>
<keyword evidence="14" id="KW-0832">Ubl conjugation</keyword>
<dbReference type="Proteomes" id="UP000189705">
    <property type="component" value="Unplaced"/>
</dbReference>
<proteinExistence type="inferred from homology"/>
<keyword evidence="8" id="KW-0158">Chromosome</keyword>
<feature type="compositionally biased region" description="Acidic residues" evidence="23">
    <location>
        <begin position="422"/>
        <end position="435"/>
    </location>
</feature>
<evidence type="ECO:0000256" key="22">
    <source>
        <dbReference type="ARBA" id="ARBA00029641"/>
    </source>
</evidence>
<dbReference type="GO" id="GO:0006334">
    <property type="term" value="P:nucleosome assembly"/>
    <property type="evidence" value="ECO:0007669"/>
    <property type="project" value="TreeGrafter"/>
</dbReference>
<keyword evidence="16" id="KW-0805">Transcription regulation</keyword>
<keyword evidence="26" id="KW-1185">Reference proteome</keyword>
<evidence type="ECO:0000256" key="21">
    <source>
        <dbReference type="ARBA" id="ARBA00023328"/>
    </source>
</evidence>
<evidence type="ECO:0000256" key="6">
    <source>
        <dbReference type="ARBA" id="ARBA00008592"/>
    </source>
</evidence>
<keyword evidence="20" id="KW-0539">Nucleus</keyword>
<feature type="region of interest" description="Disordered" evidence="23">
    <location>
        <begin position="1"/>
        <end position="26"/>
    </location>
</feature>
<evidence type="ECO:0000313" key="27">
    <source>
        <dbReference type="RefSeq" id="XP_006032358.1"/>
    </source>
</evidence>
<comment type="similarity">
    <text evidence="6">Belongs to the DAXX family.</text>
</comment>
<evidence type="ECO:0000256" key="8">
    <source>
        <dbReference type="ARBA" id="ARBA00022454"/>
    </source>
</evidence>
<dbReference type="GO" id="GO:0042981">
    <property type="term" value="P:regulation of apoptotic process"/>
    <property type="evidence" value="ECO:0007669"/>
    <property type="project" value="TreeGrafter"/>
</dbReference>
<gene>
    <name evidence="27" type="primary">DAXX</name>
</gene>
<keyword evidence="19" id="KW-0143">Chaperone</keyword>
<evidence type="ECO:0000256" key="15">
    <source>
        <dbReference type="ARBA" id="ARBA00022853"/>
    </source>
</evidence>